<reference evidence="1 2" key="1">
    <citation type="submission" date="2021-06" db="EMBL/GenBank/DDBJ databases">
        <authorList>
            <person name="Palmer J.M."/>
        </authorList>
    </citation>
    <scope>NUCLEOTIDE SEQUENCE [LARGE SCALE GENOMIC DNA]</scope>
    <source>
        <strain evidence="1 2">AS_MEX2019</strain>
        <tissue evidence="1">Muscle</tissue>
    </source>
</reference>
<dbReference type="EMBL" id="JAHRIP010075365">
    <property type="protein sequence ID" value="MEQ2309903.1"/>
    <property type="molecule type" value="Genomic_DNA"/>
</dbReference>
<dbReference type="Proteomes" id="UP001469553">
    <property type="component" value="Unassembled WGS sequence"/>
</dbReference>
<comment type="caution">
    <text evidence="1">The sequence shown here is derived from an EMBL/GenBank/DDBJ whole genome shotgun (WGS) entry which is preliminary data.</text>
</comment>
<gene>
    <name evidence="1" type="ORF">AMECASPLE_003317</name>
</gene>
<organism evidence="1 2">
    <name type="scientific">Ameca splendens</name>
    <dbReference type="NCBI Taxonomy" id="208324"/>
    <lineage>
        <taxon>Eukaryota</taxon>
        <taxon>Metazoa</taxon>
        <taxon>Chordata</taxon>
        <taxon>Craniata</taxon>
        <taxon>Vertebrata</taxon>
        <taxon>Euteleostomi</taxon>
        <taxon>Actinopterygii</taxon>
        <taxon>Neopterygii</taxon>
        <taxon>Teleostei</taxon>
        <taxon>Neoteleostei</taxon>
        <taxon>Acanthomorphata</taxon>
        <taxon>Ovalentaria</taxon>
        <taxon>Atherinomorphae</taxon>
        <taxon>Cyprinodontiformes</taxon>
        <taxon>Goodeidae</taxon>
        <taxon>Ameca</taxon>
    </lineage>
</organism>
<keyword evidence="2" id="KW-1185">Reference proteome</keyword>
<sequence>MLHCRDGIGLVMSSAWFPSNMMPGIHTKYFNLCLIRAENFVSLDVRVLVAISRLAAMCLLLRNGFLLATLPYSPSWWVTAEMVVLLEGTSISTE</sequence>
<proteinExistence type="predicted"/>
<evidence type="ECO:0000313" key="2">
    <source>
        <dbReference type="Proteomes" id="UP001469553"/>
    </source>
</evidence>
<protein>
    <submittedName>
        <fullName evidence="1">Uncharacterized protein</fullName>
    </submittedName>
</protein>
<accession>A0ABV0ZXB6</accession>
<name>A0ABV0ZXB6_9TELE</name>
<evidence type="ECO:0000313" key="1">
    <source>
        <dbReference type="EMBL" id="MEQ2309903.1"/>
    </source>
</evidence>